<dbReference type="PANTHER" id="PTHR43708">
    <property type="entry name" value="CONSERVED EXPRESSED OXIDOREDUCTASE (EUROFUNG)"/>
    <property type="match status" value="1"/>
</dbReference>
<dbReference type="AlphaFoldDB" id="A0A447CU51"/>
<gene>
    <name evidence="3" type="primary">afr_2</name>
    <name evidence="3" type="ORF">RHODGE_RHODGE_01993</name>
</gene>
<feature type="domain" description="NAD-dependent epimerase/dehydratase" evidence="1">
    <location>
        <begin position="398"/>
        <end position="622"/>
    </location>
</feature>
<dbReference type="InterPro" id="IPR051317">
    <property type="entry name" value="Gfo/Idh/MocA_oxidoreduct"/>
</dbReference>
<accession>A0A447CU51</accession>
<dbReference type="Proteomes" id="UP000289200">
    <property type="component" value="Unassembled WGS sequence"/>
</dbReference>
<dbReference type="Pfam" id="PF01408">
    <property type="entry name" value="GFO_IDH_MocA"/>
    <property type="match status" value="1"/>
</dbReference>
<dbReference type="Pfam" id="PF01370">
    <property type="entry name" value="Epimerase"/>
    <property type="match status" value="1"/>
</dbReference>
<protein>
    <submittedName>
        <fullName evidence="3">1,5-anhydro-D-fructose reductase</fullName>
    </submittedName>
</protein>
<evidence type="ECO:0000313" key="3">
    <source>
        <dbReference type="EMBL" id="VCU08831.1"/>
    </source>
</evidence>
<evidence type="ECO:0000313" key="4">
    <source>
        <dbReference type="Proteomes" id="UP000289200"/>
    </source>
</evidence>
<evidence type="ECO:0000259" key="1">
    <source>
        <dbReference type="Pfam" id="PF01370"/>
    </source>
</evidence>
<dbReference type="Gene3D" id="3.40.50.720">
    <property type="entry name" value="NAD(P)-binding Rossmann-like Domain"/>
    <property type="match status" value="2"/>
</dbReference>
<dbReference type="Gene3D" id="3.30.360.10">
    <property type="entry name" value="Dihydrodipicolinate Reductase, domain 2"/>
    <property type="match status" value="1"/>
</dbReference>
<dbReference type="GO" id="GO:0000166">
    <property type="term" value="F:nucleotide binding"/>
    <property type="evidence" value="ECO:0007669"/>
    <property type="project" value="InterPro"/>
</dbReference>
<dbReference type="PANTHER" id="PTHR43708:SF8">
    <property type="entry name" value="OXIDOREDUCTASE"/>
    <property type="match status" value="1"/>
</dbReference>
<dbReference type="InterPro" id="IPR000683">
    <property type="entry name" value="Gfo/Idh/MocA-like_OxRdtase_N"/>
</dbReference>
<dbReference type="InterPro" id="IPR001509">
    <property type="entry name" value="Epimerase_deHydtase"/>
</dbReference>
<sequence length="729" mass="79982">MSTNSPPGLFRATQSGVDRPPVRVALVGTGYIAEFHALALRSIPGVELVAVCDTSERRAQSFAAEWGSAAVFSSLEAVVDRSCVDAIHVLTPPDSHFSLTKLALRSGLNVLLEKPICASVEEADEMLEIARVRGLHVGVSHNFLFCGAYRTLRDAIKSGGLGPLDYIGINYFFELKQIRFGPFDSWMLRSPENTVLEIGPHLLSIVGDLVGLPEEVSVEVDRKIDLPGGGRTFLRWRIRATVGRVAVDININLAPGFDQRTIHVRGLFGASTADIDANTCTLDRRTPSGIDFDRFRRSRSQARQLRSQAVSTLGDYVLTKLKLRQRGNPYQLSIIDSVAAFYRALRAGEPLDARIDGAFGRDVIAACLKVARAGRSEVPPERVVSRQIRIAPAKPPTVLVIGAGGFIGRELVGQLLKGGYSVRAMARHSISALEHLEAEGLEIVRADVRSADDIARSMSGIRHVFHLATAETKTWPMAIENVVEPARLVGNACLAAGVERLVYTGTIDSYYAGSRAGIITEQTPFECNMERRNYYARAKAAAEAVLVEMHRSRGLPLVIFRPGIVIGRGGNPFHWGVGRFSENVCEVWGEGTIMLPFVLVADVAAGLIRGIQVPGIEGRSFNLVDRPLLTARDYLQQIERLAGIRLDVIHRPIWQYFLSDLAKWTIKLGVGHPDRIRIPSYRDWESRTQSATFDCSRARTELGWTPAADRSRLIKEGIGDAVEGWAATI</sequence>
<evidence type="ECO:0000259" key="2">
    <source>
        <dbReference type="Pfam" id="PF01408"/>
    </source>
</evidence>
<organism evidence="3 4">
    <name type="scientific">Rhodoplanes serenus</name>
    <dbReference type="NCBI Taxonomy" id="200615"/>
    <lineage>
        <taxon>Bacteria</taxon>
        <taxon>Pseudomonadati</taxon>
        <taxon>Pseudomonadota</taxon>
        <taxon>Alphaproteobacteria</taxon>
        <taxon>Hyphomicrobiales</taxon>
        <taxon>Nitrobacteraceae</taxon>
        <taxon>Rhodoplanes</taxon>
    </lineage>
</organism>
<name>A0A447CU51_9BRAD</name>
<comment type="caution">
    <text evidence="3">The sequence shown here is derived from an EMBL/GenBank/DDBJ whole genome shotgun (WGS) entry which is preliminary data.</text>
</comment>
<feature type="domain" description="Gfo/Idh/MocA-like oxidoreductase N-terminal" evidence="2">
    <location>
        <begin position="22"/>
        <end position="141"/>
    </location>
</feature>
<dbReference type="InterPro" id="IPR036291">
    <property type="entry name" value="NAD(P)-bd_dom_sf"/>
</dbReference>
<keyword evidence="4" id="KW-1185">Reference proteome</keyword>
<reference evidence="4" key="1">
    <citation type="submission" date="2018-10" db="EMBL/GenBank/DDBJ databases">
        <authorList>
            <person name="Peiro R."/>
            <person name="Begona"/>
            <person name="Cbmso G."/>
            <person name="Lopez M."/>
            <person name="Gonzalez S."/>
            <person name="Sacristan E."/>
            <person name="Castillo E."/>
        </authorList>
    </citation>
    <scope>NUCLEOTIDE SEQUENCE [LARGE SCALE GENOMIC DNA]</scope>
</reference>
<dbReference type="SUPFAM" id="SSF51735">
    <property type="entry name" value="NAD(P)-binding Rossmann-fold domains"/>
    <property type="match status" value="2"/>
</dbReference>
<dbReference type="EMBL" id="UWOC01000136">
    <property type="protein sequence ID" value="VCU08831.1"/>
    <property type="molecule type" value="Genomic_DNA"/>
</dbReference>
<proteinExistence type="predicted"/>